<organism evidence="1">
    <name type="scientific">Megaviridae environmental sample</name>
    <dbReference type="NCBI Taxonomy" id="1737588"/>
    <lineage>
        <taxon>Viruses</taxon>
        <taxon>Varidnaviria</taxon>
        <taxon>Bamfordvirae</taxon>
        <taxon>Nucleocytoviricota</taxon>
        <taxon>Megaviricetes</taxon>
        <taxon>Imitervirales</taxon>
        <taxon>Mimiviridae</taxon>
        <taxon>environmental samples</taxon>
    </lineage>
</organism>
<name>A0A5J6VP41_9VIRU</name>
<protein>
    <recommendedName>
        <fullName evidence="2">Gamma-glutamylcyclotransferase AIG2-like domain-containing protein</fullName>
    </recommendedName>
</protein>
<evidence type="ECO:0008006" key="2">
    <source>
        <dbReference type="Google" id="ProtNLM"/>
    </source>
</evidence>
<reference evidence="1" key="1">
    <citation type="journal article" date="2019" name="Philos. Trans. R. Soc. Lond., B, Biol. Sci.">
        <title>Targeted metagenomic recovery of four divergent viruses reveals shared and distinctive characteristics of giant viruses of marine eukaryotes.</title>
        <authorList>
            <person name="Needham D.M."/>
            <person name="Poirier C."/>
            <person name="Hehenberger E."/>
            <person name="Jimenez V."/>
            <person name="Swalwell J.E."/>
            <person name="Santoro A.E."/>
            <person name="Worden A.Z."/>
        </authorList>
    </citation>
    <scope>NUCLEOTIDE SEQUENCE</scope>
    <source>
        <strain evidence="1">OPacV-421</strain>
    </source>
</reference>
<dbReference type="EMBL" id="MN448299">
    <property type="protein sequence ID" value="QFG75094.1"/>
    <property type="molecule type" value="Genomic_DNA"/>
</dbReference>
<evidence type="ECO:0000313" key="1">
    <source>
        <dbReference type="EMBL" id="QFG75094.1"/>
    </source>
</evidence>
<accession>A0A5J6VP41</accession>
<proteinExistence type="predicted"/>
<sequence>MVDDIYLFFYGSMVNKHSRTHTIKKTTKGIPVVIKQINYKCSYNFSSNRNTNSTRFTVLGLMKSNKRHTIPGILVKVSKQELEHAKKREKNYRLLDISDKSITPYHTSQPMNRSLPIYTFIKDSSCSSQPHIHTNYYLDLTISGFLEYGEDFARLFFKHCSSLPSHSNTFTKWKRDLKKRIVEYTSVMHYGKDDKLLSTLQSII</sequence>